<proteinExistence type="predicted"/>
<reference evidence="2 3" key="1">
    <citation type="submission" date="2023-07" db="EMBL/GenBank/DDBJ databases">
        <title>Sequencing the genomes of 1000 actinobacteria strains.</title>
        <authorList>
            <person name="Klenk H.-P."/>
        </authorList>
    </citation>
    <scope>NUCLEOTIDE SEQUENCE [LARGE SCALE GENOMIC DNA]</scope>
    <source>
        <strain evidence="2 3">DSM 44388</strain>
    </source>
</reference>
<keyword evidence="3" id="KW-1185">Reference proteome</keyword>
<dbReference type="Pfam" id="PF13560">
    <property type="entry name" value="HTH_31"/>
    <property type="match status" value="1"/>
</dbReference>
<evidence type="ECO:0000313" key="3">
    <source>
        <dbReference type="Proteomes" id="UP001235712"/>
    </source>
</evidence>
<evidence type="ECO:0000313" key="2">
    <source>
        <dbReference type="EMBL" id="MDP9828026.1"/>
    </source>
</evidence>
<dbReference type="EMBL" id="JAUSQZ010000001">
    <property type="protein sequence ID" value="MDP9828026.1"/>
    <property type="molecule type" value="Genomic_DNA"/>
</dbReference>
<dbReference type="InterPro" id="IPR010982">
    <property type="entry name" value="Lambda_DNA-bd_dom_sf"/>
</dbReference>
<dbReference type="Pfam" id="PF19054">
    <property type="entry name" value="DUF5753"/>
    <property type="match status" value="1"/>
</dbReference>
<dbReference type="RefSeq" id="WP_307244783.1">
    <property type="nucleotide sequence ID" value="NZ_JAUSQZ010000001.1"/>
</dbReference>
<protein>
    <submittedName>
        <fullName evidence="2">Transcriptional regulator with XRE-family HTH domain</fullName>
    </submittedName>
</protein>
<dbReference type="CDD" id="cd00093">
    <property type="entry name" value="HTH_XRE"/>
    <property type="match status" value="1"/>
</dbReference>
<name>A0ABT9P5Q7_9ACTN</name>
<evidence type="ECO:0000259" key="1">
    <source>
        <dbReference type="PROSITE" id="PS50943"/>
    </source>
</evidence>
<sequence>MKATTKHVSLAQRQLAKLLKEAREHAELTQEDVAGLIGMHEMTISRIENAHTSVKTGQVLEMARIYKLSDSEADDLLALARGAKDPGWADRYRDAIPSPVSMLADLEAATTGLLDYAPEILPALLMTPAYAEHLINLDSRASAETRRQRLSFRLERQQRIFARQDRPTLRFVLHEAVLRARLSSPQVMSEQLAHLSRLSRQKGIEIRVWAYSCGLHPWMTGAFTVLQSDGRYPHVVYTESALEGRYWDIPSQVEEYARLFGVIRRKAIPLKEIQE</sequence>
<organism evidence="2 3">
    <name type="scientific">Kineosporia succinea</name>
    <dbReference type="NCBI Taxonomy" id="84632"/>
    <lineage>
        <taxon>Bacteria</taxon>
        <taxon>Bacillati</taxon>
        <taxon>Actinomycetota</taxon>
        <taxon>Actinomycetes</taxon>
        <taxon>Kineosporiales</taxon>
        <taxon>Kineosporiaceae</taxon>
        <taxon>Kineosporia</taxon>
    </lineage>
</organism>
<dbReference type="Gene3D" id="1.10.260.40">
    <property type="entry name" value="lambda repressor-like DNA-binding domains"/>
    <property type="match status" value="1"/>
</dbReference>
<dbReference type="InterPro" id="IPR001387">
    <property type="entry name" value="Cro/C1-type_HTH"/>
</dbReference>
<dbReference type="SMART" id="SM00530">
    <property type="entry name" value="HTH_XRE"/>
    <property type="match status" value="1"/>
</dbReference>
<gene>
    <name evidence="2" type="ORF">J2S57_003775</name>
</gene>
<accession>A0ABT9P5Q7</accession>
<comment type="caution">
    <text evidence="2">The sequence shown here is derived from an EMBL/GenBank/DDBJ whole genome shotgun (WGS) entry which is preliminary data.</text>
</comment>
<dbReference type="SUPFAM" id="SSF47413">
    <property type="entry name" value="lambda repressor-like DNA-binding domains"/>
    <property type="match status" value="1"/>
</dbReference>
<dbReference type="Proteomes" id="UP001235712">
    <property type="component" value="Unassembled WGS sequence"/>
</dbReference>
<dbReference type="InterPro" id="IPR043917">
    <property type="entry name" value="DUF5753"/>
</dbReference>
<feature type="domain" description="HTH cro/C1-type" evidence="1">
    <location>
        <begin position="19"/>
        <end position="73"/>
    </location>
</feature>
<dbReference type="PROSITE" id="PS50943">
    <property type="entry name" value="HTH_CROC1"/>
    <property type="match status" value="1"/>
</dbReference>